<comment type="caution">
    <text evidence="1">The sequence shown here is derived from an EMBL/GenBank/DDBJ whole genome shotgun (WGS) entry which is preliminary data.</text>
</comment>
<name>A0AAV4IXG1_9GAST</name>
<keyword evidence="2" id="KW-1185">Reference proteome</keyword>
<organism evidence="1 2">
    <name type="scientific">Elysia marginata</name>
    <dbReference type="NCBI Taxonomy" id="1093978"/>
    <lineage>
        <taxon>Eukaryota</taxon>
        <taxon>Metazoa</taxon>
        <taxon>Spiralia</taxon>
        <taxon>Lophotrochozoa</taxon>
        <taxon>Mollusca</taxon>
        <taxon>Gastropoda</taxon>
        <taxon>Heterobranchia</taxon>
        <taxon>Euthyneura</taxon>
        <taxon>Panpulmonata</taxon>
        <taxon>Sacoglossa</taxon>
        <taxon>Placobranchoidea</taxon>
        <taxon>Plakobranchidae</taxon>
        <taxon>Elysia</taxon>
    </lineage>
</organism>
<proteinExistence type="predicted"/>
<dbReference type="AlphaFoldDB" id="A0AAV4IXG1"/>
<gene>
    <name evidence="1" type="ORF">ElyMa_004916400</name>
</gene>
<reference evidence="1 2" key="1">
    <citation type="journal article" date="2021" name="Elife">
        <title>Chloroplast acquisition without the gene transfer in kleptoplastic sea slugs, Plakobranchus ocellatus.</title>
        <authorList>
            <person name="Maeda T."/>
            <person name="Takahashi S."/>
            <person name="Yoshida T."/>
            <person name="Shimamura S."/>
            <person name="Takaki Y."/>
            <person name="Nagai Y."/>
            <person name="Toyoda A."/>
            <person name="Suzuki Y."/>
            <person name="Arimoto A."/>
            <person name="Ishii H."/>
            <person name="Satoh N."/>
            <person name="Nishiyama T."/>
            <person name="Hasebe M."/>
            <person name="Maruyama T."/>
            <person name="Minagawa J."/>
            <person name="Obokata J."/>
            <person name="Shigenobu S."/>
        </authorList>
    </citation>
    <scope>NUCLEOTIDE SEQUENCE [LARGE SCALE GENOMIC DNA]</scope>
</reference>
<dbReference type="Proteomes" id="UP000762676">
    <property type="component" value="Unassembled WGS sequence"/>
</dbReference>
<dbReference type="EMBL" id="BMAT01009850">
    <property type="protein sequence ID" value="GFS14820.1"/>
    <property type="molecule type" value="Genomic_DNA"/>
</dbReference>
<protein>
    <submittedName>
        <fullName evidence="1">Beta-1,3-galactosyl-O-glycosyl-glycoprotein beta-1,6-N-acetylglucosaminyltransferase</fullName>
    </submittedName>
</protein>
<evidence type="ECO:0000313" key="2">
    <source>
        <dbReference type="Proteomes" id="UP000762676"/>
    </source>
</evidence>
<evidence type="ECO:0000313" key="1">
    <source>
        <dbReference type="EMBL" id="GFS14820.1"/>
    </source>
</evidence>
<sequence length="129" mass="15009">MNHNPQLGIKGSYNGDKMETKPTLTRFKNWFGKRPCAWRSVRDICILTVGKWLGRYVSRLVSGLTGDLPLLFEARHLFANKFYLSHDRVVIECLEEKNFNRTRAGVLGKHELVDTHFYSNLEFVKHQVT</sequence>
<accession>A0AAV4IXG1</accession>